<reference evidence="9 10" key="1">
    <citation type="submission" date="2017-12" db="EMBL/GenBank/DDBJ databases">
        <title>Complete genome sequence of Herbivorax saccincola GGR1, a novel Cellulosome-producing hydrolytic bacterium in a thermophilic biogas plant, established by Illumina and Nanopore MinION sequencing.</title>
        <authorList>
            <person name="Pechtl A."/>
            <person name="Ruckert C."/>
            <person name="Koeck D.E."/>
            <person name="Maus I."/>
            <person name="Winkler A."/>
            <person name="Kalinowski J."/>
            <person name="Puhler A."/>
            <person name="Schwarz W.W."/>
            <person name="Zverlov V.V."/>
            <person name="Schluter A."/>
            <person name="Liebl W."/>
        </authorList>
    </citation>
    <scope>NUCLEOTIDE SEQUENCE [LARGE SCALE GENOMIC DNA]</scope>
    <source>
        <strain evidence="10">SR1</strain>
    </source>
</reference>
<evidence type="ECO:0000313" key="10">
    <source>
        <dbReference type="Proteomes" id="UP000233534"/>
    </source>
</evidence>
<feature type="domain" description="ABC transmembrane type-1" evidence="8">
    <location>
        <begin position="95"/>
        <end position="289"/>
    </location>
</feature>
<evidence type="ECO:0000259" key="8">
    <source>
        <dbReference type="PROSITE" id="PS50928"/>
    </source>
</evidence>
<dbReference type="InterPro" id="IPR050366">
    <property type="entry name" value="BP-dependent_transpt_permease"/>
</dbReference>
<evidence type="ECO:0000256" key="3">
    <source>
        <dbReference type="ARBA" id="ARBA00022475"/>
    </source>
</evidence>
<dbReference type="Gene3D" id="1.10.3720.10">
    <property type="entry name" value="MetI-like"/>
    <property type="match status" value="1"/>
</dbReference>
<dbReference type="KEGG" id="hsc:HVS_14160"/>
<dbReference type="GO" id="GO:0005886">
    <property type="term" value="C:plasma membrane"/>
    <property type="evidence" value="ECO:0007669"/>
    <property type="project" value="UniProtKB-SubCell"/>
</dbReference>
<accession>A0A2K9EL01</accession>
<evidence type="ECO:0000256" key="5">
    <source>
        <dbReference type="ARBA" id="ARBA00022989"/>
    </source>
</evidence>
<dbReference type="AlphaFoldDB" id="A0A2K9EL01"/>
<dbReference type="InterPro" id="IPR035906">
    <property type="entry name" value="MetI-like_sf"/>
</dbReference>
<comment type="subcellular location">
    <subcellularLocation>
        <location evidence="1 7">Cell membrane</location>
        <topology evidence="1 7">Multi-pass membrane protein</topology>
    </subcellularLocation>
</comment>
<evidence type="ECO:0000313" key="9">
    <source>
        <dbReference type="EMBL" id="AUG58693.1"/>
    </source>
</evidence>
<dbReference type="Pfam" id="PF00528">
    <property type="entry name" value="BPD_transp_1"/>
    <property type="match status" value="1"/>
</dbReference>
<dbReference type="CDD" id="cd06261">
    <property type="entry name" value="TM_PBP2"/>
    <property type="match status" value="1"/>
</dbReference>
<dbReference type="PANTHER" id="PTHR43386:SF1">
    <property type="entry name" value="D,D-DIPEPTIDE TRANSPORT SYSTEM PERMEASE PROTEIN DDPC-RELATED"/>
    <property type="match status" value="1"/>
</dbReference>
<dbReference type="SUPFAM" id="SSF161098">
    <property type="entry name" value="MetI-like"/>
    <property type="match status" value="1"/>
</dbReference>
<evidence type="ECO:0000256" key="2">
    <source>
        <dbReference type="ARBA" id="ARBA00022448"/>
    </source>
</evidence>
<keyword evidence="3" id="KW-1003">Cell membrane</keyword>
<dbReference type="GO" id="GO:0055085">
    <property type="term" value="P:transmembrane transport"/>
    <property type="evidence" value="ECO:0007669"/>
    <property type="project" value="InterPro"/>
</dbReference>
<feature type="transmembrane region" description="Helical" evidence="7">
    <location>
        <begin position="268"/>
        <end position="288"/>
    </location>
</feature>
<comment type="similarity">
    <text evidence="7">Belongs to the binding-protein-dependent transport system permease family.</text>
</comment>
<evidence type="ECO:0000256" key="4">
    <source>
        <dbReference type="ARBA" id="ARBA00022692"/>
    </source>
</evidence>
<keyword evidence="6 7" id="KW-0472">Membrane</keyword>
<dbReference type="PROSITE" id="PS50928">
    <property type="entry name" value="ABC_TM1"/>
    <property type="match status" value="1"/>
</dbReference>
<gene>
    <name evidence="9" type="primary">dppC</name>
    <name evidence="9" type="ORF">HVS_14160</name>
</gene>
<feature type="transmembrane region" description="Helical" evidence="7">
    <location>
        <begin position="97"/>
        <end position="122"/>
    </location>
</feature>
<feature type="transmembrane region" description="Helical" evidence="7">
    <location>
        <begin position="160"/>
        <end position="177"/>
    </location>
</feature>
<evidence type="ECO:0000256" key="6">
    <source>
        <dbReference type="ARBA" id="ARBA00023136"/>
    </source>
</evidence>
<dbReference type="PANTHER" id="PTHR43386">
    <property type="entry name" value="OLIGOPEPTIDE TRANSPORT SYSTEM PERMEASE PROTEIN APPC"/>
    <property type="match status" value="1"/>
</dbReference>
<evidence type="ECO:0000256" key="7">
    <source>
        <dbReference type="RuleBase" id="RU363032"/>
    </source>
</evidence>
<protein>
    <submittedName>
        <fullName evidence="9">Dipeptide transport system permease protein DppC</fullName>
    </submittedName>
</protein>
<keyword evidence="2 7" id="KW-0813">Transport</keyword>
<evidence type="ECO:0000256" key="1">
    <source>
        <dbReference type="ARBA" id="ARBA00004651"/>
    </source>
</evidence>
<feature type="transmembrane region" description="Helical" evidence="7">
    <location>
        <begin position="134"/>
        <end position="154"/>
    </location>
</feature>
<dbReference type="InterPro" id="IPR025966">
    <property type="entry name" value="OppC_N"/>
</dbReference>
<proteinExistence type="inferred from homology"/>
<keyword evidence="10" id="KW-1185">Reference proteome</keyword>
<keyword evidence="4 7" id="KW-0812">Transmembrane</keyword>
<dbReference type="EMBL" id="CP025197">
    <property type="protein sequence ID" value="AUG58693.1"/>
    <property type="molecule type" value="Genomic_DNA"/>
</dbReference>
<dbReference type="Proteomes" id="UP000233534">
    <property type="component" value="Chromosome"/>
</dbReference>
<dbReference type="Pfam" id="PF12911">
    <property type="entry name" value="OppC_N"/>
    <property type="match status" value="1"/>
</dbReference>
<sequence>MNALKAKVQGLKIKFQDLKAMLKLKFRFLNKLTLMGKTGLAILLLIILLALFGPLLSSNPHNVPSGDALEAPSLKHWLGTDDLGIDIWAQICYGARISVIIGISTALLSGVGGSIIGMAAGYFGKRTDKIIMRITDIIIVLPDLPVMIVLGAFFGPDVKNIIIVLTLFLWTYPARIVRSKVLSLKEEKYFLAAKSFGAGFGHLVQRHIIPHISPLVMVSTMKIINRAIIAEASLAFLGLGDPASKSWGMILNRAVNFKGIYFTNFWKWWVLSPVAAILLLVVSLSFICRDIEKILNSKTRYV</sequence>
<keyword evidence="5 7" id="KW-1133">Transmembrane helix</keyword>
<name>A0A2K9EL01_9FIRM</name>
<dbReference type="InterPro" id="IPR000515">
    <property type="entry name" value="MetI-like"/>
</dbReference>
<organism evidence="9 10">
    <name type="scientific">Acetivibrio saccincola</name>
    <dbReference type="NCBI Taxonomy" id="1677857"/>
    <lineage>
        <taxon>Bacteria</taxon>
        <taxon>Bacillati</taxon>
        <taxon>Bacillota</taxon>
        <taxon>Clostridia</taxon>
        <taxon>Eubacteriales</taxon>
        <taxon>Oscillospiraceae</taxon>
        <taxon>Acetivibrio</taxon>
    </lineage>
</organism>